<protein>
    <submittedName>
        <fullName evidence="2">Uncharacterized protein</fullName>
    </submittedName>
</protein>
<evidence type="ECO:0000256" key="1">
    <source>
        <dbReference type="SAM" id="MobiDB-lite"/>
    </source>
</evidence>
<keyword evidence="3" id="KW-1185">Reference proteome</keyword>
<evidence type="ECO:0000313" key="2">
    <source>
        <dbReference type="EMBL" id="MDT0497279.1"/>
    </source>
</evidence>
<organism evidence="2 3">
    <name type="scientific">Banduia mediterranea</name>
    <dbReference type="NCBI Taxonomy" id="3075609"/>
    <lineage>
        <taxon>Bacteria</taxon>
        <taxon>Pseudomonadati</taxon>
        <taxon>Pseudomonadota</taxon>
        <taxon>Gammaproteobacteria</taxon>
        <taxon>Nevskiales</taxon>
        <taxon>Algiphilaceae</taxon>
        <taxon>Banduia</taxon>
    </lineage>
</organism>
<sequence>MAAATGADYRWFFDVYIREADLPELLTERDGDDLLLRWKVPSDKPFPMPVEVQVGSETERLPMRDGTGRVHAPADGVVTIDPHSKVLRRFEYIERAQAFKKARQDSDDK</sequence>
<dbReference type="RefSeq" id="WP_311364669.1">
    <property type="nucleotide sequence ID" value="NZ_JAVRIC010000008.1"/>
</dbReference>
<accession>A0ABU2WI27</accession>
<reference evidence="2 3" key="1">
    <citation type="submission" date="2023-09" db="EMBL/GenBank/DDBJ databases">
        <authorList>
            <person name="Rey-Velasco X."/>
        </authorList>
    </citation>
    <scope>NUCLEOTIDE SEQUENCE [LARGE SCALE GENOMIC DNA]</scope>
    <source>
        <strain evidence="2 3">W345</strain>
    </source>
</reference>
<name>A0ABU2WI27_9GAMM</name>
<comment type="caution">
    <text evidence="2">The sequence shown here is derived from an EMBL/GenBank/DDBJ whole genome shotgun (WGS) entry which is preliminary data.</text>
</comment>
<feature type="region of interest" description="Disordered" evidence="1">
    <location>
        <begin position="55"/>
        <end position="75"/>
    </location>
</feature>
<gene>
    <name evidence="2" type="ORF">RM530_07855</name>
</gene>
<dbReference type="Proteomes" id="UP001254608">
    <property type="component" value="Unassembled WGS sequence"/>
</dbReference>
<proteinExistence type="predicted"/>
<feature type="compositionally biased region" description="Basic and acidic residues" evidence="1">
    <location>
        <begin position="57"/>
        <end position="68"/>
    </location>
</feature>
<evidence type="ECO:0000313" key="3">
    <source>
        <dbReference type="Proteomes" id="UP001254608"/>
    </source>
</evidence>
<dbReference type="EMBL" id="JAVRIC010000008">
    <property type="protein sequence ID" value="MDT0497279.1"/>
    <property type="molecule type" value="Genomic_DNA"/>
</dbReference>